<keyword evidence="3" id="KW-1185">Reference proteome</keyword>
<dbReference type="Proteomes" id="UP000003438">
    <property type="component" value="Unassembled WGS sequence"/>
</dbReference>
<evidence type="ECO:0000313" key="3">
    <source>
        <dbReference type="Proteomes" id="UP000003438"/>
    </source>
</evidence>
<dbReference type="AlphaFoldDB" id="D1PQK1"/>
<evidence type="ECO:0000313" key="2">
    <source>
        <dbReference type="EMBL" id="EFB75033.1"/>
    </source>
</evidence>
<feature type="region of interest" description="Disordered" evidence="1">
    <location>
        <begin position="92"/>
        <end position="128"/>
    </location>
</feature>
<evidence type="ECO:0000256" key="1">
    <source>
        <dbReference type="SAM" id="MobiDB-lite"/>
    </source>
</evidence>
<protein>
    <submittedName>
        <fullName evidence="2">Uncharacterized protein</fullName>
    </submittedName>
</protein>
<accession>D1PQK1</accession>
<dbReference type="EMBL" id="ACBY02000045">
    <property type="protein sequence ID" value="EFB75033.1"/>
    <property type="molecule type" value="Genomic_DNA"/>
</dbReference>
<feature type="compositionally biased region" description="Gly residues" evidence="1">
    <location>
        <begin position="99"/>
        <end position="108"/>
    </location>
</feature>
<organism evidence="2 3">
    <name type="scientific">Subdoligranulum variabile DSM 15176</name>
    <dbReference type="NCBI Taxonomy" id="411471"/>
    <lineage>
        <taxon>Bacteria</taxon>
        <taxon>Bacillati</taxon>
        <taxon>Bacillota</taxon>
        <taxon>Clostridia</taxon>
        <taxon>Eubacteriales</taxon>
        <taxon>Oscillospiraceae</taxon>
        <taxon>Subdoligranulum</taxon>
    </lineage>
</organism>
<proteinExistence type="predicted"/>
<comment type="caution">
    <text evidence="2">The sequence shown here is derived from an EMBL/GenBank/DDBJ whole genome shotgun (WGS) entry which is preliminary data.</text>
</comment>
<name>D1PQK1_9FIRM</name>
<reference evidence="2" key="1">
    <citation type="submission" date="2009-12" db="EMBL/GenBank/DDBJ databases">
        <authorList>
            <person name="Weinstock G."/>
            <person name="Sodergren E."/>
            <person name="Clifton S."/>
            <person name="Fulton L."/>
            <person name="Fulton B."/>
            <person name="Courtney L."/>
            <person name="Fronick C."/>
            <person name="Harrison M."/>
            <person name="Strong C."/>
            <person name="Farmer C."/>
            <person name="Delahaunty K."/>
            <person name="Markovic C."/>
            <person name="Hall O."/>
            <person name="Minx P."/>
            <person name="Tomlinson C."/>
            <person name="Mitreva M."/>
            <person name="Nelson J."/>
            <person name="Hou S."/>
            <person name="Wollam A."/>
            <person name="Pepin K.H."/>
            <person name="Johnson M."/>
            <person name="Bhonagiri V."/>
            <person name="Nash W.E."/>
            <person name="Warren W."/>
            <person name="Chinwalla A."/>
            <person name="Mardis E.R."/>
            <person name="Wilson R.K."/>
        </authorList>
    </citation>
    <scope>NUCLEOTIDE SEQUENCE [LARGE SCALE GENOMIC DNA]</scope>
    <source>
        <strain evidence="2">DSM 15176</strain>
    </source>
</reference>
<dbReference type="HOGENOM" id="CLU_1958462_0_0_9"/>
<sequence>MDCWLARGRVPEECGNEQYVAGVEIGVSRRGGLFLVARSEEEAPKDSRAWRGLGVEERAAGSRTRPTGCGNPGCSGSLCTIGDENRCGGVENAKSVTMPGGGLQGAGRGMYTENRIRTEPVVQREATP</sequence>
<gene>
    <name evidence="2" type="ORF">SUBVAR_06670</name>
</gene>